<reference evidence="5 6" key="1">
    <citation type="submission" date="2020-08" db="EMBL/GenBank/DDBJ databases">
        <title>Genomic Encyclopedia of Type Strains, Phase IV (KMG-IV): sequencing the most valuable type-strain genomes for metagenomic binning, comparative biology and taxonomic classification.</title>
        <authorList>
            <person name="Goeker M."/>
        </authorList>
    </citation>
    <scope>NUCLEOTIDE SEQUENCE [LARGE SCALE GENOMIC DNA]</scope>
    <source>
        <strain evidence="5 6">DSM 24661</strain>
    </source>
</reference>
<comment type="caution">
    <text evidence="5">The sequence shown here is derived from an EMBL/GenBank/DDBJ whole genome shotgun (WGS) entry which is preliminary data.</text>
</comment>
<dbReference type="GO" id="GO:0005524">
    <property type="term" value="F:ATP binding"/>
    <property type="evidence" value="ECO:0007669"/>
    <property type="project" value="UniProtKB-UniRule"/>
</dbReference>
<dbReference type="Pfam" id="PF01580">
    <property type="entry name" value="FtsK_SpoIIIE"/>
    <property type="match status" value="1"/>
</dbReference>
<evidence type="ECO:0000313" key="5">
    <source>
        <dbReference type="EMBL" id="MBB5337398.1"/>
    </source>
</evidence>
<dbReference type="InterPro" id="IPR036388">
    <property type="entry name" value="WH-like_DNA-bd_sf"/>
</dbReference>
<feature type="binding site" evidence="3">
    <location>
        <begin position="146"/>
        <end position="153"/>
    </location>
    <ligand>
        <name>ATP</name>
        <dbReference type="ChEBI" id="CHEBI:30616"/>
    </ligand>
</feature>
<dbReference type="GO" id="GO:0003677">
    <property type="term" value="F:DNA binding"/>
    <property type="evidence" value="ECO:0007669"/>
    <property type="project" value="InterPro"/>
</dbReference>
<keyword evidence="6" id="KW-1185">Reference proteome</keyword>
<dbReference type="Gene3D" id="1.10.10.10">
    <property type="entry name" value="Winged helix-like DNA-binding domain superfamily/Winged helix DNA-binding domain"/>
    <property type="match status" value="1"/>
</dbReference>
<keyword evidence="2 3" id="KW-0067">ATP-binding</keyword>
<evidence type="ECO:0000256" key="1">
    <source>
        <dbReference type="ARBA" id="ARBA00022741"/>
    </source>
</evidence>
<evidence type="ECO:0000256" key="3">
    <source>
        <dbReference type="PROSITE-ProRule" id="PRU00289"/>
    </source>
</evidence>
<dbReference type="Proteomes" id="UP000559117">
    <property type="component" value="Unassembled WGS sequence"/>
</dbReference>
<dbReference type="Gene3D" id="3.40.50.300">
    <property type="entry name" value="P-loop containing nucleotide triphosphate hydrolases"/>
    <property type="match status" value="1"/>
</dbReference>
<evidence type="ECO:0000256" key="2">
    <source>
        <dbReference type="ARBA" id="ARBA00022840"/>
    </source>
</evidence>
<evidence type="ECO:0000313" key="6">
    <source>
        <dbReference type="Proteomes" id="UP000559117"/>
    </source>
</evidence>
<keyword evidence="1 3" id="KW-0547">Nucleotide-binding</keyword>
<gene>
    <name evidence="5" type="ORF">HNR32_002559</name>
</gene>
<proteinExistence type="predicted"/>
<dbReference type="InterPro" id="IPR050206">
    <property type="entry name" value="FtsK/SpoIIIE/SftA"/>
</dbReference>
<organism evidence="5 6">
    <name type="scientific">Pectinatus brassicae</name>
    <dbReference type="NCBI Taxonomy" id="862415"/>
    <lineage>
        <taxon>Bacteria</taxon>
        <taxon>Bacillati</taxon>
        <taxon>Bacillota</taxon>
        <taxon>Negativicutes</taxon>
        <taxon>Selenomonadales</taxon>
        <taxon>Selenomonadaceae</taxon>
        <taxon>Pectinatus</taxon>
    </lineage>
</organism>
<dbReference type="GO" id="GO:0016020">
    <property type="term" value="C:membrane"/>
    <property type="evidence" value="ECO:0007669"/>
    <property type="project" value="UniProtKB-SubCell"/>
</dbReference>
<dbReference type="PANTHER" id="PTHR22683">
    <property type="entry name" value="SPORULATION PROTEIN RELATED"/>
    <property type="match status" value="1"/>
</dbReference>
<feature type="domain" description="FtsK" evidence="4">
    <location>
        <begin position="129"/>
        <end position="307"/>
    </location>
</feature>
<dbReference type="InterPro" id="IPR027417">
    <property type="entry name" value="P-loop_NTPase"/>
</dbReference>
<dbReference type="RefSeq" id="WP_183863176.1">
    <property type="nucleotide sequence ID" value="NZ_JACHFH010000046.1"/>
</dbReference>
<dbReference type="SUPFAM" id="SSF52540">
    <property type="entry name" value="P-loop containing nucleoside triphosphate hydrolases"/>
    <property type="match status" value="2"/>
</dbReference>
<dbReference type="PANTHER" id="PTHR22683:SF41">
    <property type="entry name" value="DNA TRANSLOCASE FTSK"/>
    <property type="match status" value="1"/>
</dbReference>
<dbReference type="EMBL" id="JACHFH010000046">
    <property type="protein sequence ID" value="MBB5337398.1"/>
    <property type="molecule type" value="Genomic_DNA"/>
</dbReference>
<dbReference type="InterPro" id="IPR002543">
    <property type="entry name" value="FtsK_dom"/>
</dbReference>
<dbReference type="PROSITE" id="PS50901">
    <property type="entry name" value="FTSK"/>
    <property type="match status" value="1"/>
</dbReference>
<evidence type="ECO:0000259" key="4">
    <source>
        <dbReference type="PROSITE" id="PS50901"/>
    </source>
</evidence>
<protein>
    <submittedName>
        <fullName evidence="5">DNA segregation ATPase FtsK/SpoIIIE-like protein</fullName>
    </submittedName>
</protein>
<sequence>MSNYDYDELQYQAEDLAEKIIKRYKSYGVYINIKNKNIYLRNDCFIYKTKILCGTRKNDIEKYAEDVRMSLKLPVLRIMEQNIFILIIVSKASVSNKNFLQILKCPEFESFKANRANIIPHIVGIDAIGKPVITDLVKYPHILVSGTTGSGKTTGLKNILLSILCNCPPNKVKLLICDKANEFDQFSDVPHLSAPIITDSKIFLNIMLKLKAELDNRLSIKNTEEFSHFPTIVCVADEFLSFLSEIGNKKMMNLAAETISAILRRGRHVKIHMVLAAHNPTQKNMLIDLSDIQSRMAFQCAKYNNSITILGESGAEKLKGNGDMLFRSSSNAQLQHIQGLFISEKTINKALTNIRINYKNRPPKDIERYNLFNKKYCFLTNTQDLTTQRTSVKFTNIVASNTNNEIDDQLFANIIIWALNKNHISCNMICDTFHIGWKRATGFIDKLHKLQITGDIYAKLPRTVLPVCLEDLSSETINFLNAHGKTIKTINQALTCKGGIKA</sequence>
<name>A0A840URM6_9FIRM</name>
<dbReference type="AlphaFoldDB" id="A0A840URM6"/>
<accession>A0A840URM6</accession>